<keyword evidence="1" id="KW-1133">Transmembrane helix</keyword>
<keyword evidence="1" id="KW-0812">Transmembrane</keyword>
<evidence type="ECO:0000313" key="3">
    <source>
        <dbReference type="Proteomes" id="UP000003806"/>
    </source>
</evidence>
<evidence type="ECO:0000313" key="2">
    <source>
        <dbReference type="EMBL" id="EHM13925.1"/>
    </source>
</evidence>
<accession>H0UJF8</accession>
<gene>
    <name evidence="2" type="ORF">JonanDRAFT_1566</name>
</gene>
<dbReference type="HOGENOM" id="CLU_2990643_0_0_0"/>
<organism evidence="2 3">
    <name type="scientific">Jonquetella anthropi DSM 22815</name>
    <dbReference type="NCBI Taxonomy" id="885272"/>
    <lineage>
        <taxon>Bacteria</taxon>
        <taxon>Thermotogati</taxon>
        <taxon>Synergistota</taxon>
        <taxon>Synergistia</taxon>
        <taxon>Synergistales</taxon>
        <taxon>Dethiosulfovibrionaceae</taxon>
        <taxon>Jonquetella</taxon>
    </lineage>
</organism>
<dbReference type="EMBL" id="CM001376">
    <property type="protein sequence ID" value="EHM13925.1"/>
    <property type="molecule type" value="Genomic_DNA"/>
</dbReference>
<proteinExistence type="predicted"/>
<protein>
    <submittedName>
        <fullName evidence="2">Uncharacterized protein</fullName>
    </submittedName>
</protein>
<keyword evidence="3" id="KW-1185">Reference proteome</keyword>
<evidence type="ECO:0000256" key="1">
    <source>
        <dbReference type="SAM" id="Phobius"/>
    </source>
</evidence>
<sequence>MRVHERDIDYTYGDIFNMSQCGRDFYGKLEGWRLFLFLVEALCAGFLAVYLVEVRGW</sequence>
<dbReference type="Proteomes" id="UP000003806">
    <property type="component" value="Chromosome"/>
</dbReference>
<keyword evidence="1" id="KW-0472">Membrane</keyword>
<reference evidence="2 3" key="1">
    <citation type="submission" date="2011-11" db="EMBL/GenBank/DDBJ databases">
        <title>The Noncontiguous Finished genome of Jonquetella anthropi DSM 22815.</title>
        <authorList>
            <consortium name="US DOE Joint Genome Institute (JGI-PGF)"/>
            <person name="Lucas S."/>
            <person name="Copeland A."/>
            <person name="Lapidus A."/>
            <person name="Glavina del Rio T."/>
            <person name="Dalin E."/>
            <person name="Tice H."/>
            <person name="Bruce D."/>
            <person name="Goodwin L."/>
            <person name="Pitluck S."/>
            <person name="Peters L."/>
            <person name="Mikhailova N."/>
            <person name="Held B."/>
            <person name="Kyrpides N."/>
            <person name="Mavromatis K."/>
            <person name="Ivanova N."/>
            <person name="Markowitz V."/>
            <person name="Cheng J.-F."/>
            <person name="Hugenholtz P."/>
            <person name="Woyke T."/>
            <person name="Wu D."/>
            <person name="Gronow S."/>
            <person name="Wellnitz S."/>
            <person name="Brambilla E."/>
            <person name="Klenk H.-P."/>
            <person name="Eisen J.A."/>
        </authorList>
    </citation>
    <scope>NUCLEOTIDE SEQUENCE [LARGE SCALE GENOMIC DNA]</scope>
    <source>
        <strain evidence="2 3">DSM 22815</strain>
    </source>
</reference>
<dbReference type="AlphaFoldDB" id="H0UJF8"/>
<name>H0UJF8_9BACT</name>
<feature type="transmembrane region" description="Helical" evidence="1">
    <location>
        <begin position="32"/>
        <end position="52"/>
    </location>
</feature>